<sequence length="107" mass="12318">MREKLLYKQSMRVGFILSNECNVTVAKEQYVEKYKDNHLYDCGLVVNPGFSFLGATPDGKLCSNGTIEIIEIKCPYAVRDLYIEEAVVTAKWSQRRYCGTIVTEKYY</sequence>
<dbReference type="PANTHER" id="PTHR46609">
    <property type="entry name" value="EXONUCLEASE, PHAGE-TYPE/RECB, C-TERMINAL DOMAIN-CONTAINING PROTEIN"/>
    <property type="match status" value="1"/>
</dbReference>
<proteinExistence type="predicted"/>
<dbReference type="PANTHER" id="PTHR46609:SF8">
    <property type="entry name" value="YQAJ VIRAL RECOMBINASE DOMAIN-CONTAINING PROTEIN"/>
    <property type="match status" value="1"/>
</dbReference>
<dbReference type="InterPro" id="IPR011335">
    <property type="entry name" value="Restrct_endonuc-II-like"/>
</dbReference>
<dbReference type="Proteomes" id="UP000596742">
    <property type="component" value="Unassembled WGS sequence"/>
</dbReference>
<evidence type="ECO:0000313" key="2">
    <source>
        <dbReference type="Proteomes" id="UP000596742"/>
    </source>
</evidence>
<evidence type="ECO:0008006" key="3">
    <source>
        <dbReference type="Google" id="ProtNLM"/>
    </source>
</evidence>
<gene>
    <name evidence="1" type="ORF">MGAL_10B072678</name>
</gene>
<dbReference type="Gene3D" id="3.90.320.10">
    <property type="match status" value="1"/>
</dbReference>
<dbReference type="InterPro" id="IPR051703">
    <property type="entry name" value="NF-kappa-B_Signaling_Reg"/>
</dbReference>
<keyword evidence="2" id="KW-1185">Reference proteome</keyword>
<dbReference type="AlphaFoldDB" id="A0A8B6GP86"/>
<accession>A0A8B6GP86</accession>
<dbReference type="GO" id="GO:0006281">
    <property type="term" value="P:DNA repair"/>
    <property type="evidence" value="ECO:0007669"/>
    <property type="project" value="UniProtKB-ARBA"/>
</dbReference>
<dbReference type="OrthoDB" id="6158042at2759"/>
<protein>
    <recommendedName>
        <fullName evidence="3">YqaJ viral recombinase domain-containing protein</fullName>
    </recommendedName>
</protein>
<name>A0A8B6GP86_MYTGA</name>
<dbReference type="InterPro" id="IPR011604">
    <property type="entry name" value="PDDEXK-like_dom_sf"/>
</dbReference>
<comment type="caution">
    <text evidence="1">The sequence shown here is derived from an EMBL/GenBank/DDBJ whole genome shotgun (WGS) entry which is preliminary data.</text>
</comment>
<organism evidence="1 2">
    <name type="scientific">Mytilus galloprovincialis</name>
    <name type="common">Mediterranean mussel</name>
    <dbReference type="NCBI Taxonomy" id="29158"/>
    <lineage>
        <taxon>Eukaryota</taxon>
        <taxon>Metazoa</taxon>
        <taxon>Spiralia</taxon>
        <taxon>Lophotrochozoa</taxon>
        <taxon>Mollusca</taxon>
        <taxon>Bivalvia</taxon>
        <taxon>Autobranchia</taxon>
        <taxon>Pteriomorphia</taxon>
        <taxon>Mytilida</taxon>
        <taxon>Mytiloidea</taxon>
        <taxon>Mytilidae</taxon>
        <taxon>Mytilinae</taxon>
        <taxon>Mytilus</taxon>
    </lineage>
</organism>
<reference evidence="1" key="1">
    <citation type="submission" date="2018-11" db="EMBL/GenBank/DDBJ databases">
        <authorList>
            <person name="Alioto T."/>
            <person name="Alioto T."/>
        </authorList>
    </citation>
    <scope>NUCLEOTIDE SEQUENCE</scope>
</reference>
<evidence type="ECO:0000313" key="1">
    <source>
        <dbReference type="EMBL" id="VDI66711.1"/>
    </source>
</evidence>
<dbReference type="SUPFAM" id="SSF52980">
    <property type="entry name" value="Restriction endonuclease-like"/>
    <property type="match status" value="1"/>
</dbReference>
<dbReference type="EMBL" id="UYJE01008729">
    <property type="protein sequence ID" value="VDI66711.1"/>
    <property type="molecule type" value="Genomic_DNA"/>
</dbReference>